<dbReference type="AlphaFoldDB" id="A0A016VFA8"/>
<sequence length="510" mass="58655">MSDSLWFYGDELFSTLSAWPASYSDTPDHIPLIFIKQVLDIITGPLVYIFNLSFMRAEVPNRWKLSLVTPLPKKPPFTSPLNYRPISITSIFARAFEKILKKRIEKHLQEHAIISPFQHGFQKGRSTVTAMIQSLNDWTVNADHGHNTDVVFLDFCKAFDKVPHDKLLAKLDRIGIHPRIIGWIQAFLSDRIFIVRVGSGFSRPRRVTSGVPQGGVLSPILFNIYTYELPLLVSTVGVNCCAFADDFKIYSKSSDCLALQNAIDIVHNWSKEWEIPLSEEKTKLMHIGPKNNCHRYVIGGTPIKVVDKIKDLGFLVTSDLDFDQHCEQIAAKAMGLMYKLFRALVTRDCMVLLRAFKTYIRPLLEYGTVIFSPHKRKVSDKLEKVQNSFTRKLFIRKVGFFYDRIPSFKERNMNLGLHSLSWRRRKFDLLMFHKIIHGHTGLDPENYFSFRPSITRGGSRKLCLPRARLKCRSNFFINRAGSDYLALSRVQAIPSSLRSFKNTLRSYLKS</sequence>
<protein>
    <recommendedName>
        <fullName evidence="1">Reverse transcriptase domain-containing protein</fullName>
    </recommendedName>
</protein>
<organism evidence="2 3">
    <name type="scientific">Ancylostoma ceylanicum</name>
    <dbReference type="NCBI Taxonomy" id="53326"/>
    <lineage>
        <taxon>Eukaryota</taxon>
        <taxon>Metazoa</taxon>
        <taxon>Ecdysozoa</taxon>
        <taxon>Nematoda</taxon>
        <taxon>Chromadorea</taxon>
        <taxon>Rhabditida</taxon>
        <taxon>Rhabditina</taxon>
        <taxon>Rhabditomorpha</taxon>
        <taxon>Strongyloidea</taxon>
        <taxon>Ancylostomatidae</taxon>
        <taxon>Ancylostomatinae</taxon>
        <taxon>Ancylostoma</taxon>
    </lineage>
</organism>
<dbReference type="EMBL" id="JARK01001347">
    <property type="protein sequence ID" value="EYC25712.1"/>
    <property type="molecule type" value="Genomic_DNA"/>
</dbReference>
<dbReference type="PANTHER" id="PTHR33332">
    <property type="entry name" value="REVERSE TRANSCRIPTASE DOMAIN-CONTAINING PROTEIN"/>
    <property type="match status" value="1"/>
</dbReference>
<dbReference type="CDD" id="cd01650">
    <property type="entry name" value="RT_nLTR_like"/>
    <property type="match status" value="1"/>
</dbReference>
<dbReference type="SUPFAM" id="SSF56672">
    <property type="entry name" value="DNA/RNA polymerases"/>
    <property type="match status" value="1"/>
</dbReference>
<reference evidence="3" key="1">
    <citation type="journal article" date="2015" name="Nat. Genet.">
        <title>The genome and transcriptome of the zoonotic hookworm Ancylostoma ceylanicum identify infection-specific gene families.</title>
        <authorList>
            <person name="Schwarz E.M."/>
            <person name="Hu Y."/>
            <person name="Antoshechkin I."/>
            <person name="Miller M.M."/>
            <person name="Sternberg P.W."/>
            <person name="Aroian R.V."/>
        </authorList>
    </citation>
    <scope>NUCLEOTIDE SEQUENCE</scope>
    <source>
        <strain evidence="3">HY135</strain>
    </source>
</reference>
<evidence type="ECO:0000313" key="2">
    <source>
        <dbReference type="EMBL" id="EYC25712.1"/>
    </source>
</evidence>
<dbReference type="InterPro" id="IPR043502">
    <property type="entry name" value="DNA/RNA_pol_sf"/>
</dbReference>
<evidence type="ECO:0000313" key="3">
    <source>
        <dbReference type="Proteomes" id="UP000024635"/>
    </source>
</evidence>
<feature type="domain" description="Reverse transcriptase" evidence="1">
    <location>
        <begin position="52"/>
        <end position="316"/>
    </location>
</feature>
<dbReference type="STRING" id="53326.A0A016VFA8"/>
<dbReference type="Proteomes" id="UP000024635">
    <property type="component" value="Unassembled WGS sequence"/>
</dbReference>
<keyword evidence="3" id="KW-1185">Reference proteome</keyword>
<gene>
    <name evidence="2" type="primary">Acey_s0011.g1345</name>
    <name evidence="2" type="ORF">Y032_0011g1345</name>
</gene>
<name>A0A016VFA8_9BILA</name>
<dbReference type="PROSITE" id="PS50878">
    <property type="entry name" value="RT_POL"/>
    <property type="match status" value="1"/>
</dbReference>
<dbReference type="OrthoDB" id="5870593at2759"/>
<evidence type="ECO:0000259" key="1">
    <source>
        <dbReference type="PROSITE" id="PS50878"/>
    </source>
</evidence>
<accession>A0A016VFA8</accession>
<comment type="caution">
    <text evidence="2">The sequence shown here is derived from an EMBL/GenBank/DDBJ whole genome shotgun (WGS) entry which is preliminary data.</text>
</comment>
<proteinExistence type="predicted"/>
<dbReference type="InterPro" id="IPR000477">
    <property type="entry name" value="RT_dom"/>
</dbReference>
<dbReference type="PRINTS" id="PR01345">
    <property type="entry name" value="CERVTRCPTASE"/>
</dbReference>
<dbReference type="Pfam" id="PF00078">
    <property type="entry name" value="RVT_1"/>
    <property type="match status" value="1"/>
</dbReference>